<dbReference type="EMBL" id="FWXV01000022">
    <property type="protein sequence ID" value="SMD27316.1"/>
    <property type="molecule type" value="Genomic_DNA"/>
</dbReference>
<dbReference type="AlphaFoldDB" id="A0A1Y5Y9U6"/>
<keyword evidence="2" id="KW-1185">Reference proteome</keyword>
<sequence length="283" mass="30336">MAITADQPQPSLSPVEQRLIEHIERGDLLDLCGGQPVDDAAMRSWDETLTISAGVIRDILRGRHVTDPDPHGLRLRGARIDGWLDLENITSAMSLELEDCFLELGVNARDADLKGLVLAGCRLSHPTEPPLDGTRLTATVVSMNGTVIHAHAAEGAVRLLGAHLGGLYCDGAQLVNDSGRALDAENLRVDQDVFLRDGFQARASGDSVVLDLIDTRIGGALVLSPDSLEHRTHALRIGALSTSWSVSVEVSRMDCRSPGFQVRAGESALANSGQQCSRVEDVQ</sequence>
<name>A0A1Y5Y9U6_KIBAR</name>
<accession>A0A1Y5Y9U6</accession>
<evidence type="ECO:0000313" key="2">
    <source>
        <dbReference type="Proteomes" id="UP000192674"/>
    </source>
</evidence>
<organism evidence="1 2">
    <name type="scientific">Kibdelosporangium aridum</name>
    <dbReference type="NCBI Taxonomy" id="2030"/>
    <lineage>
        <taxon>Bacteria</taxon>
        <taxon>Bacillati</taxon>
        <taxon>Actinomycetota</taxon>
        <taxon>Actinomycetes</taxon>
        <taxon>Pseudonocardiales</taxon>
        <taxon>Pseudonocardiaceae</taxon>
        <taxon>Kibdelosporangium</taxon>
    </lineage>
</organism>
<dbReference type="RefSeq" id="WP_084434862.1">
    <property type="nucleotide sequence ID" value="NZ_FWXV01000022.1"/>
</dbReference>
<dbReference type="OrthoDB" id="5194370at2"/>
<proteinExistence type="predicted"/>
<protein>
    <submittedName>
        <fullName evidence="1">Uncharacterized protein</fullName>
    </submittedName>
</protein>
<dbReference type="Proteomes" id="UP000192674">
    <property type="component" value="Unassembled WGS sequence"/>
</dbReference>
<gene>
    <name evidence="1" type="ORF">SAMN05661093_10919</name>
</gene>
<reference evidence="1 2" key="1">
    <citation type="submission" date="2017-04" db="EMBL/GenBank/DDBJ databases">
        <authorList>
            <person name="Afonso C.L."/>
            <person name="Miller P.J."/>
            <person name="Scott M.A."/>
            <person name="Spackman E."/>
            <person name="Goraichik I."/>
            <person name="Dimitrov K.M."/>
            <person name="Suarez D.L."/>
            <person name="Swayne D.E."/>
        </authorList>
    </citation>
    <scope>NUCLEOTIDE SEQUENCE [LARGE SCALE GENOMIC DNA]</scope>
    <source>
        <strain evidence="1 2">DSM 43828</strain>
    </source>
</reference>
<evidence type="ECO:0000313" key="1">
    <source>
        <dbReference type="EMBL" id="SMD27316.1"/>
    </source>
</evidence>